<reference evidence="2 3" key="1">
    <citation type="journal article" date="2020" name="ISME J.">
        <title>Uncovering the hidden diversity of litter-decomposition mechanisms in mushroom-forming fungi.</title>
        <authorList>
            <person name="Floudas D."/>
            <person name="Bentzer J."/>
            <person name="Ahren D."/>
            <person name="Johansson T."/>
            <person name="Persson P."/>
            <person name="Tunlid A."/>
        </authorList>
    </citation>
    <scope>NUCLEOTIDE SEQUENCE [LARGE SCALE GENOMIC DNA]</scope>
    <source>
        <strain evidence="2 3">CBS 291.85</strain>
    </source>
</reference>
<dbReference type="PANTHER" id="PTHR13832:SF792">
    <property type="entry name" value="GM14286P"/>
    <property type="match status" value="1"/>
</dbReference>
<dbReference type="PROSITE" id="PS51746">
    <property type="entry name" value="PPM_2"/>
    <property type="match status" value="1"/>
</dbReference>
<gene>
    <name evidence="2" type="ORF">D9758_004843</name>
</gene>
<feature type="domain" description="PPM-type phosphatase" evidence="1">
    <location>
        <begin position="89"/>
        <end position="503"/>
    </location>
</feature>
<dbReference type="CDD" id="cd00143">
    <property type="entry name" value="PP2Cc"/>
    <property type="match status" value="1"/>
</dbReference>
<comment type="caution">
    <text evidence="2">The sequence shown here is derived from an EMBL/GenBank/DDBJ whole genome shotgun (WGS) entry which is preliminary data.</text>
</comment>
<evidence type="ECO:0000313" key="3">
    <source>
        <dbReference type="Proteomes" id="UP000559256"/>
    </source>
</evidence>
<dbReference type="GO" id="GO:0005739">
    <property type="term" value="C:mitochondrion"/>
    <property type="evidence" value="ECO:0007669"/>
    <property type="project" value="TreeGrafter"/>
</dbReference>
<dbReference type="EMBL" id="JAACJM010000047">
    <property type="protein sequence ID" value="KAF5358928.1"/>
    <property type="molecule type" value="Genomic_DNA"/>
</dbReference>
<dbReference type="InterPro" id="IPR001932">
    <property type="entry name" value="PPM-type_phosphatase-like_dom"/>
</dbReference>
<organism evidence="2 3">
    <name type="scientific">Tetrapyrgos nigripes</name>
    <dbReference type="NCBI Taxonomy" id="182062"/>
    <lineage>
        <taxon>Eukaryota</taxon>
        <taxon>Fungi</taxon>
        <taxon>Dikarya</taxon>
        <taxon>Basidiomycota</taxon>
        <taxon>Agaricomycotina</taxon>
        <taxon>Agaricomycetes</taxon>
        <taxon>Agaricomycetidae</taxon>
        <taxon>Agaricales</taxon>
        <taxon>Marasmiineae</taxon>
        <taxon>Marasmiaceae</taxon>
        <taxon>Tetrapyrgos</taxon>
    </lineage>
</organism>
<keyword evidence="3" id="KW-1185">Reference proteome</keyword>
<name>A0A8H5LJ22_9AGAR</name>
<dbReference type="SMART" id="SM00332">
    <property type="entry name" value="PP2Cc"/>
    <property type="match status" value="1"/>
</dbReference>
<dbReference type="GO" id="GO:0004741">
    <property type="term" value="F:[pyruvate dehydrogenase (acetyl-transferring)]-phosphatase activity"/>
    <property type="evidence" value="ECO:0007669"/>
    <property type="project" value="TreeGrafter"/>
</dbReference>
<evidence type="ECO:0000259" key="1">
    <source>
        <dbReference type="PROSITE" id="PS51746"/>
    </source>
</evidence>
<dbReference type="Gene3D" id="3.60.40.10">
    <property type="entry name" value="PPM-type phosphatase domain"/>
    <property type="match status" value="1"/>
</dbReference>
<sequence>MHRASDLTLMQTSLLRAWKPLAGGLAVVGGSAYYLTRPSTFDLPIKVAGPDGKAQMSTRTLPLLPMQTINERLRKDSTSETVSRPDGITWRYTTASLPSNDPIEDAHSHQIIERDDALASGDYLFFNVFDGHRGPETSRLLSRVLIDAVALELTQLANSTGALNSKSFTSKLFGSSTSSSQPDIASTIEKAFTKLDSLLMDAPVTILQNHLKERSSKDLTIPDLSKDVQGMSAMQAAISGSCALMALFDTAQRNLYVALTGDCRAVAGVWEPTANGKGAWKVDVLTEDQTARNPSEVKRIQSEHPPEEAEYVVKNGRVLGGLEPSRAFGDARYKWTARAQGLLNQVYMIGNGTPLRKAPLTLKTPPYVTAKPVVTRRTVDFENPASLRFLVIATDGLWDALSSEDVVSLVGGHLAGLKGTIPKEQLPSLVPTSTANAGLDGKPHIQKKKDGGSWAFVDDNVSTHLIRNALGGGDEMALRRMMSIPAPYSRRYRDDITVKVIWWEHGKEDQATVTSFSPSDPVKSKL</sequence>
<dbReference type="PANTHER" id="PTHR13832">
    <property type="entry name" value="PROTEIN PHOSPHATASE 2C"/>
    <property type="match status" value="1"/>
</dbReference>
<dbReference type="InterPro" id="IPR015655">
    <property type="entry name" value="PP2C"/>
</dbReference>
<dbReference type="AlphaFoldDB" id="A0A8H5LJ22"/>
<dbReference type="Proteomes" id="UP000559256">
    <property type="component" value="Unassembled WGS sequence"/>
</dbReference>
<dbReference type="SUPFAM" id="SSF81606">
    <property type="entry name" value="PP2C-like"/>
    <property type="match status" value="1"/>
</dbReference>
<dbReference type="OrthoDB" id="420076at2759"/>
<proteinExistence type="predicted"/>
<accession>A0A8H5LJ22</accession>
<protein>
    <recommendedName>
        <fullName evidence="1">PPM-type phosphatase domain-containing protein</fullName>
    </recommendedName>
</protein>
<dbReference type="Pfam" id="PF00481">
    <property type="entry name" value="PP2C"/>
    <property type="match status" value="1"/>
</dbReference>
<dbReference type="InterPro" id="IPR036457">
    <property type="entry name" value="PPM-type-like_dom_sf"/>
</dbReference>
<evidence type="ECO:0000313" key="2">
    <source>
        <dbReference type="EMBL" id="KAF5358928.1"/>
    </source>
</evidence>